<dbReference type="AlphaFoldDB" id="A0A942Z842"/>
<sequence length="262" mass="30311">MNSKFKRQLKKLNKQEKKILNKKENKLVKLKINPIRDKIESKIPDKVKNALDIAFFKGFHLVFEKGNQYIEKTYDKDKIKLEHDLNNYKIDEKVNRKHIKELDRQSRRSKIFNSSFSILEGGALGVLGIGLPDIPLFIATIMKNIYEIALSYGYDYEREEERVYILLIICGAMTQGKPQLAFNDQIDRLGHNIDQGVYNEVNLEEQIRVTSNILSDSMLAAKFVQGIPIIGAVGGIVNYNIINKIGKYASIKYKKRYLLRKE</sequence>
<organism evidence="2 3">
    <name type="scientific">Anaeromonas frigoriresistens</name>
    <dbReference type="NCBI Taxonomy" id="2683708"/>
    <lineage>
        <taxon>Bacteria</taxon>
        <taxon>Bacillati</taxon>
        <taxon>Bacillota</taxon>
        <taxon>Tissierellia</taxon>
        <taxon>Tissierellales</taxon>
        <taxon>Thermohalobacteraceae</taxon>
        <taxon>Anaeromonas</taxon>
    </lineage>
</organism>
<comment type="caution">
    <text evidence="2">The sequence shown here is derived from an EMBL/GenBank/DDBJ whole genome shotgun (WGS) entry which is preliminary data.</text>
</comment>
<keyword evidence="3" id="KW-1185">Reference proteome</keyword>
<dbReference type="RefSeq" id="WP_203367316.1">
    <property type="nucleotide sequence ID" value="NZ_WSFT01000050.1"/>
</dbReference>
<protein>
    <submittedName>
        <fullName evidence="2">EcsC family protein</fullName>
    </submittedName>
</protein>
<accession>A0A942Z842</accession>
<dbReference type="PANTHER" id="PTHR41260:SF1">
    <property type="entry name" value="PROTEIN ECSC"/>
    <property type="match status" value="1"/>
</dbReference>
<gene>
    <name evidence="2" type="ORF">GOQ27_13025</name>
</gene>
<keyword evidence="1" id="KW-0175">Coiled coil</keyword>
<dbReference type="PANTHER" id="PTHR41260">
    <property type="entry name" value="PROTEIN ECSC"/>
    <property type="match status" value="1"/>
</dbReference>
<reference evidence="2" key="1">
    <citation type="submission" date="2019-12" db="EMBL/GenBank/DDBJ databases">
        <title>Clostridiaceae gen. nov. sp. nov., isolated from sediment in Xinjiang, China.</title>
        <authorList>
            <person name="Zhang R."/>
        </authorList>
    </citation>
    <scope>NUCLEOTIDE SEQUENCE</scope>
    <source>
        <strain evidence="2">D2Q-11</strain>
    </source>
</reference>
<dbReference type="InterPro" id="IPR024787">
    <property type="entry name" value="EcsC"/>
</dbReference>
<dbReference type="EMBL" id="WSFT01000050">
    <property type="protein sequence ID" value="MBS4539392.1"/>
    <property type="molecule type" value="Genomic_DNA"/>
</dbReference>
<evidence type="ECO:0000313" key="3">
    <source>
        <dbReference type="Proteomes" id="UP000724672"/>
    </source>
</evidence>
<evidence type="ECO:0000313" key="2">
    <source>
        <dbReference type="EMBL" id="MBS4539392.1"/>
    </source>
</evidence>
<evidence type="ECO:0000256" key="1">
    <source>
        <dbReference type="SAM" id="Coils"/>
    </source>
</evidence>
<proteinExistence type="predicted"/>
<dbReference type="Proteomes" id="UP000724672">
    <property type="component" value="Unassembled WGS sequence"/>
</dbReference>
<feature type="coiled-coil region" evidence="1">
    <location>
        <begin position="2"/>
        <end position="33"/>
    </location>
</feature>
<dbReference type="Pfam" id="PF12787">
    <property type="entry name" value="EcsC"/>
    <property type="match status" value="1"/>
</dbReference>
<name>A0A942Z842_9FIRM</name>